<dbReference type="Pfam" id="PF01425">
    <property type="entry name" value="Amidase"/>
    <property type="match status" value="1"/>
</dbReference>
<organism evidence="2 3">
    <name type="scientific">Streptomyces griseus</name>
    <dbReference type="NCBI Taxonomy" id="1911"/>
    <lineage>
        <taxon>Bacteria</taxon>
        <taxon>Bacillati</taxon>
        <taxon>Actinomycetota</taxon>
        <taxon>Actinomycetes</taxon>
        <taxon>Kitasatosporales</taxon>
        <taxon>Streptomycetaceae</taxon>
        <taxon>Streptomyces</taxon>
    </lineage>
</organism>
<name>A0A380MPZ8_STRGR</name>
<evidence type="ECO:0000259" key="1">
    <source>
        <dbReference type="Pfam" id="PF01425"/>
    </source>
</evidence>
<proteinExistence type="predicted"/>
<gene>
    <name evidence="2" type="ORF">NCTC7807_00723</name>
</gene>
<keyword evidence="2" id="KW-0378">Hydrolase</keyword>
<evidence type="ECO:0000313" key="3">
    <source>
        <dbReference type="Proteomes" id="UP000254150"/>
    </source>
</evidence>
<evidence type="ECO:0000313" key="2">
    <source>
        <dbReference type="EMBL" id="SUO94136.1"/>
    </source>
</evidence>
<dbReference type="InterPro" id="IPR036928">
    <property type="entry name" value="AS_sf"/>
</dbReference>
<sequence>MNASWSLAWSARRPRAGAGLTAAWAEFLDAYPLLLGPVFTEPAVEPGLESRDRAGRERVGSAMRLCTVTSFVGVPAVAVPAGTADGLPRGVRLVGRAFREDLCLDAAQAIEDRLGVLTPVDPRAGRQSASR</sequence>
<dbReference type="AlphaFoldDB" id="A0A380MPZ8"/>
<dbReference type="InterPro" id="IPR023631">
    <property type="entry name" value="Amidase_dom"/>
</dbReference>
<dbReference type="EMBL" id="UHID01000001">
    <property type="protein sequence ID" value="SUO94136.1"/>
    <property type="molecule type" value="Genomic_DNA"/>
</dbReference>
<dbReference type="GO" id="GO:0016787">
    <property type="term" value="F:hydrolase activity"/>
    <property type="evidence" value="ECO:0007669"/>
    <property type="project" value="UniProtKB-KW"/>
</dbReference>
<protein>
    <submittedName>
        <fullName evidence="2">Indoleacetamide hydrolase</fullName>
    </submittedName>
</protein>
<accession>A0A380MPZ8</accession>
<feature type="domain" description="Amidase" evidence="1">
    <location>
        <begin position="19"/>
        <end position="104"/>
    </location>
</feature>
<dbReference type="Proteomes" id="UP000254150">
    <property type="component" value="Unassembled WGS sequence"/>
</dbReference>
<dbReference type="Gene3D" id="3.90.1300.10">
    <property type="entry name" value="Amidase signature (AS) domain"/>
    <property type="match status" value="1"/>
</dbReference>
<dbReference type="SUPFAM" id="SSF75304">
    <property type="entry name" value="Amidase signature (AS) enzymes"/>
    <property type="match status" value="1"/>
</dbReference>
<reference evidence="2 3" key="1">
    <citation type="submission" date="2018-06" db="EMBL/GenBank/DDBJ databases">
        <authorList>
            <consortium name="Pathogen Informatics"/>
            <person name="Doyle S."/>
        </authorList>
    </citation>
    <scope>NUCLEOTIDE SEQUENCE [LARGE SCALE GENOMIC DNA]</scope>
    <source>
        <strain evidence="2 3">NCTC7807</strain>
    </source>
</reference>